<dbReference type="GeneID" id="77461327"/>
<dbReference type="SUPFAM" id="SSF46894">
    <property type="entry name" value="C-terminal effector domain of the bipartite response regulators"/>
    <property type="match status" value="1"/>
</dbReference>
<dbReference type="RefSeq" id="WP_022789679.1">
    <property type="nucleotide sequence ID" value="NZ_JACJIZ010000004.1"/>
</dbReference>
<dbReference type="GO" id="GO:0003677">
    <property type="term" value="F:DNA binding"/>
    <property type="evidence" value="ECO:0007669"/>
    <property type="project" value="UniProtKB-UniRule"/>
</dbReference>
<sequence>MSKTMDNKINLLGNFCMENHISMTELQKLVKDREEKRTSSNEDHFENFKAFENKTIRSGDIKIDFEKKLAYKDKKLLNVHEHEFLILQMLVANQKEVISDIELLDLLRMYHHEVTRESLIVYASRISKMVGTSPIEEKYIRRMQKRGYYWSFSVTKK</sequence>
<reference evidence="4 5" key="1">
    <citation type="submission" date="2018-06" db="EMBL/GenBank/DDBJ databases">
        <authorList>
            <consortium name="Pathogen Informatics"/>
            <person name="Doyle S."/>
        </authorList>
    </citation>
    <scope>NUCLEOTIDE SEQUENCE [LARGE SCALE GENOMIC DNA]</scope>
    <source>
        <strain evidence="4 5">NCTC11087</strain>
    </source>
</reference>
<dbReference type="GO" id="GO:0006355">
    <property type="term" value="P:regulation of DNA-templated transcription"/>
    <property type="evidence" value="ECO:0007669"/>
    <property type="project" value="InterPro"/>
</dbReference>
<dbReference type="InterPro" id="IPR016032">
    <property type="entry name" value="Sig_transdc_resp-reg_C-effctor"/>
</dbReference>
<dbReference type="Gene3D" id="1.10.10.10">
    <property type="entry name" value="Winged helix-like DNA-binding domain superfamily/Winged helix DNA-binding domain"/>
    <property type="match status" value="1"/>
</dbReference>
<accession>A0A380LHS8</accession>
<dbReference type="EMBL" id="UHFX01000003">
    <property type="protein sequence ID" value="SUO03474.1"/>
    <property type="molecule type" value="Genomic_DNA"/>
</dbReference>
<evidence type="ECO:0000256" key="2">
    <source>
        <dbReference type="PROSITE-ProRule" id="PRU01091"/>
    </source>
</evidence>
<dbReference type="Pfam" id="PF00486">
    <property type="entry name" value="Trans_reg_C"/>
    <property type="match status" value="1"/>
</dbReference>
<evidence type="ECO:0000256" key="1">
    <source>
        <dbReference type="ARBA" id="ARBA00023125"/>
    </source>
</evidence>
<evidence type="ECO:0000313" key="4">
    <source>
        <dbReference type="EMBL" id="SUO03474.1"/>
    </source>
</evidence>
<gene>
    <name evidence="4" type="primary">ompR</name>
    <name evidence="4" type="ORF">NCTC11087_00336</name>
</gene>
<keyword evidence="1 2" id="KW-0238">DNA-binding</keyword>
<name>A0A380LHS8_9FIRM</name>
<keyword evidence="5" id="KW-1185">Reference proteome</keyword>
<feature type="domain" description="OmpR/PhoB-type" evidence="3">
    <location>
        <begin position="53"/>
        <end position="152"/>
    </location>
</feature>
<feature type="DNA-binding region" description="OmpR/PhoB-type" evidence="2">
    <location>
        <begin position="53"/>
        <end position="152"/>
    </location>
</feature>
<dbReference type="GO" id="GO:0000160">
    <property type="term" value="P:phosphorelay signal transduction system"/>
    <property type="evidence" value="ECO:0007669"/>
    <property type="project" value="InterPro"/>
</dbReference>
<evidence type="ECO:0000313" key="5">
    <source>
        <dbReference type="Proteomes" id="UP000255523"/>
    </source>
</evidence>
<evidence type="ECO:0000259" key="3">
    <source>
        <dbReference type="PROSITE" id="PS51755"/>
    </source>
</evidence>
<organism evidence="4 5">
    <name type="scientific">Faecalicoccus pleomorphus</name>
    <dbReference type="NCBI Taxonomy" id="1323"/>
    <lineage>
        <taxon>Bacteria</taxon>
        <taxon>Bacillati</taxon>
        <taxon>Bacillota</taxon>
        <taxon>Erysipelotrichia</taxon>
        <taxon>Erysipelotrichales</taxon>
        <taxon>Erysipelotrichaceae</taxon>
        <taxon>Faecalicoccus</taxon>
    </lineage>
</organism>
<proteinExistence type="predicted"/>
<dbReference type="PROSITE" id="PS51755">
    <property type="entry name" value="OMPR_PHOB"/>
    <property type="match status" value="1"/>
</dbReference>
<dbReference type="InterPro" id="IPR036388">
    <property type="entry name" value="WH-like_DNA-bd_sf"/>
</dbReference>
<protein>
    <submittedName>
        <fullName evidence="4">Transcriptional regulatory protein OmpR</fullName>
    </submittedName>
</protein>
<dbReference type="InterPro" id="IPR001867">
    <property type="entry name" value="OmpR/PhoB-type_DNA-bd"/>
</dbReference>
<dbReference type="AlphaFoldDB" id="A0A380LHS8"/>
<dbReference type="Proteomes" id="UP000255523">
    <property type="component" value="Unassembled WGS sequence"/>
</dbReference>